<dbReference type="EMBL" id="BGPR01081727">
    <property type="protein sequence ID" value="GBL84199.1"/>
    <property type="molecule type" value="Genomic_DNA"/>
</dbReference>
<dbReference type="Pfam" id="PF13358">
    <property type="entry name" value="DDE_3"/>
    <property type="match status" value="1"/>
</dbReference>
<dbReference type="PANTHER" id="PTHR23022:SF129">
    <property type="entry name" value="TRANSPOSABLE ELEMENT TC3 TRANSPOSASE"/>
    <property type="match status" value="1"/>
</dbReference>
<dbReference type="Gene3D" id="3.30.420.10">
    <property type="entry name" value="Ribonuclease H-like superfamily/Ribonuclease H"/>
    <property type="match status" value="1"/>
</dbReference>
<dbReference type="EMBL" id="BGPR01081757">
    <property type="protein sequence ID" value="GBL84347.1"/>
    <property type="molecule type" value="Genomic_DNA"/>
</dbReference>
<evidence type="ECO:0000313" key="3">
    <source>
        <dbReference type="EMBL" id="GBL84347.1"/>
    </source>
</evidence>
<dbReference type="Proteomes" id="UP000499080">
    <property type="component" value="Unassembled WGS sequence"/>
</dbReference>
<dbReference type="GO" id="GO:0003676">
    <property type="term" value="F:nucleic acid binding"/>
    <property type="evidence" value="ECO:0007669"/>
    <property type="project" value="InterPro"/>
</dbReference>
<dbReference type="OrthoDB" id="106945at2759"/>
<dbReference type="InterPro" id="IPR036397">
    <property type="entry name" value="RNaseH_sf"/>
</dbReference>
<dbReference type="InterPro" id="IPR038717">
    <property type="entry name" value="Tc1-like_DDE_dom"/>
</dbReference>
<evidence type="ECO:0000259" key="1">
    <source>
        <dbReference type="Pfam" id="PF13358"/>
    </source>
</evidence>
<evidence type="ECO:0000313" key="2">
    <source>
        <dbReference type="EMBL" id="GBL84199.1"/>
    </source>
</evidence>
<keyword evidence="4" id="KW-1185">Reference proteome</keyword>
<dbReference type="AlphaFoldDB" id="A0A4Y2AYD2"/>
<evidence type="ECO:0000313" key="4">
    <source>
        <dbReference type="Proteomes" id="UP000499080"/>
    </source>
</evidence>
<gene>
    <name evidence="2" type="primary">tc3a_424</name>
    <name evidence="3" type="synonym">tc3a_477</name>
    <name evidence="3" type="ORF">AVEN_157878_1</name>
    <name evidence="2" type="ORF">AVEN_248911_1</name>
</gene>
<dbReference type="InterPro" id="IPR052338">
    <property type="entry name" value="Transposase_5"/>
</dbReference>
<name>A0A4Y2AYD2_ARAVE</name>
<reference evidence="2 4" key="1">
    <citation type="journal article" date="2019" name="Sci. Rep.">
        <title>Orb-weaving spider Araneus ventricosus genome elucidates the spidroin gene catalogue.</title>
        <authorList>
            <person name="Kono N."/>
            <person name="Nakamura H."/>
            <person name="Ohtoshi R."/>
            <person name="Moran D.A.P."/>
            <person name="Shinohara A."/>
            <person name="Yoshida Y."/>
            <person name="Fujiwara M."/>
            <person name="Mori M."/>
            <person name="Tomita M."/>
            <person name="Arakawa K."/>
        </authorList>
    </citation>
    <scope>NUCLEOTIDE SEQUENCE [LARGE SCALE GENOMIC DNA]</scope>
</reference>
<comment type="caution">
    <text evidence="2">The sequence shown here is derived from an EMBL/GenBank/DDBJ whole genome shotgun (WGS) entry which is preliminary data.</text>
</comment>
<dbReference type="PANTHER" id="PTHR23022">
    <property type="entry name" value="TRANSPOSABLE ELEMENT-RELATED"/>
    <property type="match status" value="1"/>
</dbReference>
<proteinExistence type="predicted"/>
<feature type="domain" description="Tc1-like transposase DDE" evidence="1">
    <location>
        <begin position="27"/>
        <end position="140"/>
    </location>
</feature>
<sequence>MVHMAGHHGTGMTAQGISLFFNRRQGSGSVMVWAAFCYNGQVSLHFTSDGHISQHYTKILEDNLQPFVELLGLCGNFSKTRKTPIHAVNNTKVWFNSQNIKVLDWPACSPDLNPIENLWDIMCRKVYSNGRQYSSVNELKRSIEDVWQEIEPQIM</sequence>
<organism evidence="2 4">
    <name type="scientific">Araneus ventricosus</name>
    <name type="common">Orbweaver spider</name>
    <name type="synonym">Epeira ventricosa</name>
    <dbReference type="NCBI Taxonomy" id="182803"/>
    <lineage>
        <taxon>Eukaryota</taxon>
        <taxon>Metazoa</taxon>
        <taxon>Ecdysozoa</taxon>
        <taxon>Arthropoda</taxon>
        <taxon>Chelicerata</taxon>
        <taxon>Arachnida</taxon>
        <taxon>Araneae</taxon>
        <taxon>Araneomorphae</taxon>
        <taxon>Entelegynae</taxon>
        <taxon>Araneoidea</taxon>
        <taxon>Araneidae</taxon>
        <taxon>Araneus</taxon>
    </lineage>
</organism>
<protein>
    <submittedName>
        <fullName evidence="2">Transposable element Tc3 transposase</fullName>
    </submittedName>
</protein>
<accession>A0A4Y2AYD2</accession>